<comment type="caution">
    <text evidence="2">The sequence shown here is derived from an EMBL/GenBank/DDBJ whole genome shotgun (WGS) entry which is preliminary data.</text>
</comment>
<dbReference type="EMBL" id="QXIR01000046">
    <property type="protein sequence ID" value="RIW28234.1"/>
    <property type="molecule type" value="Genomic_DNA"/>
</dbReference>
<dbReference type="RefSeq" id="WP_119549461.1">
    <property type="nucleotide sequence ID" value="NZ_QXIR01000046.1"/>
</dbReference>
<dbReference type="AlphaFoldDB" id="A0A3A1QQ30"/>
<gene>
    <name evidence="2" type="ORF">D3H55_21965</name>
</gene>
<proteinExistence type="predicted"/>
<dbReference type="Proteomes" id="UP000265801">
    <property type="component" value="Unassembled WGS sequence"/>
</dbReference>
<dbReference type="Gene3D" id="1.25.40.10">
    <property type="entry name" value="Tetratricopeptide repeat domain"/>
    <property type="match status" value="1"/>
</dbReference>
<dbReference type="PROSITE" id="PS50005">
    <property type="entry name" value="TPR"/>
    <property type="match status" value="1"/>
</dbReference>
<accession>A0A3A1QQ30</accession>
<evidence type="ECO:0000313" key="3">
    <source>
        <dbReference type="Proteomes" id="UP000265801"/>
    </source>
</evidence>
<reference evidence="2 3" key="1">
    <citation type="submission" date="2018-09" db="EMBL/GenBank/DDBJ databases">
        <title>Bacillus saliacetes sp. nov., isolated from Thai shrimp paste (Ka-pi).</title>
        <authorList>
            <person name="Daroonpunt R."/>
            <person name="Tanasupawat S."/>
            <person name="Yiamsombut S."/>
        </authorList>
    </citation>
    <scope>NUCLEOTIDE SEQUENCE [LARGE SCALE GENOMIC DNA]</scope>
    <source>
        <strain evidence="2 3">SKP7-4</strain>
    </source>
</reference>
<feature type="repeat" description="TPR" evidence="1">
    <location>
        <begin position="112"/>
        <end position="145"/>
    </location>
</feature>
<keyword evidence="1" id="KW-0802">TPR repeat</keyword>
<sequence>MITNEQYIQKTFYKTFLAENDNNHPIAVLGDSYLAEQQKDVYDLSFIRFAQGEVYFHHKDYEAAIFKWENINNELSGWAQKNTADAFFELDQFSTAEEVYKSVQTDCPSLKAEIALQLFSLYLKQGDLSSADAVIKNAVSMNPDYPDLTSIAQSFFEENMDWHSAVELAVNEAIRTEDLHWFGALKGYINAGVARDITPGYFMEGLYTLSAIDKVLFEQTAASLWESYRESDMYEEWIEKVNLLILEIEVKREERWLELPALYKETYEMLMDSRSLVKELAPIVPNLLMAWIKVTDSHHAALAASALLSWDEIFPKSIDGWAARKSRELISKAGSSTNGFSKVMGLLNEISEWTNHHDVTIDSRHQWITGELKNTKVHRLLVSGSSEEQVLSLINRAAGGNVLTELPSTPVLIKNDRRSEYKRISENGINAMESIEEFQEESMLLRQPGTVWLQQEQPAVFMEENRLAFMLASNVTGDHVLNMADSILYVIDGEQRLTESIFKGLVAVKEKTPDLKVNVLLSVKQGRVQEKTIAETKSLIGKYFPDADVFQAYSLDDLRAIARLHFKSPSESERTGKLLFFVKDILRDLLRQRVDRENNLIDSVQWNKDMEKKLNGAYLQLKDLEAEKGDAIKAAFTEKTTDVQNTILEDIPVLLRECAGFVKEDSDFRTLHLSLNDEMNKRIEAYLNDKAMPQLQRNLEEWIAFSKAELDNGRMYLEEMRDSFNAMYRHERLELQCDFKVLNDWRRDADRMTSKVLKDDLNILLRRNPSQVLLKSVGKIFGSIGQNKQLLLNQYTRFIESESYGDTAQAVMKRFMGQFQLFQQSIERDVAIFFRGPLAELEHTSEETKNLIADNEFELSTLKANPELVKDPLTIYMVKQRQLELMYRNNVHSELADVNA</sequence>
<organism evidence="2 3">
    <name type="scientific">Bacillus salacetis</name>
    <dbReference type="NCBI Taxonomy" id="2315464"/>
    <lineage>
        <taxon>Bacteria</taxon>
        <taxon>Bacillati</taxon>
        <taxon>Bacillota</taxon>
        <taxon>Bacilli</taxon>
        <taxon>Bacillales</taxon>
        <taxon>Bacillaceae</taxon>
        <taxon>Bacillus</taxon>
    </lineage>
</organism>
<dbReference type="InterPro" id="IPR011990">
    <property type="entry name" value="TPR-like_helical_dom_sf"/>
</dbReference>
<name>A0A3A1QQ30_9BACI</name>
<evidence type="ECO:0000256" key="1">
    <source>
        <dbReference type="PROSITE-ProRule" id="PRU00339"/>
    </source>
</evidence>
<evidence type="ECO:0000313" key="2">
    <source>
        <dbReference type="EMBL" id="RIW28234.1"/>
    </source>
</evidence>
<keyword evidence="3" id="KW-1185">Reference proteome</keyword>
<dbReference type="InterPro" id="IPR019734">
    <property type="entry name" value="TPR_rpt"/>
</dbReference>
<dbReference type="SUPFAM" id="SSF48452">
    <property type="entry name" value="TPR-like"/>
    <property type="match status" value="1"/>
</dbReference>
<dbReference type="OrthoDB" id="2953146at2"/>
<protein>
    <submittedName>
        <fullName evidence="2">GTP-binding protein</fullName>
    </submittedName>
</protein>